<accession>A0AAN8V3K9</accession>
<dbReference type="Pfam" id="PF05705">
    <property type="entry name" value="DUF829"/>
    <property type="match status" value="1"/>
</dbReference>
<organism evidence="1 2">
    <name type="scientific">Dillenia turbinata</name>
    <dbReference type="NCBI Taxonomy" id="194707"/>
    <lineage>
        <taxon>Eukaryota</taxon>
        <taxon>Viridiplantae</taxon>
        <taxon>Streptophyta</taxon>
        <taxon>Embryophyta</taxon>
        <taxon>Tracheophyta</taxon>
        <taxon>Spermatophyta</taxon>
        <taxon>Magnoliopsida</taxon>
        <taxon>eudicotyledons</taxon>
        <taxon>Gunneridae</taxon>
        <taxon>Pentapetalae</taxon>
        <taxon>Dilleniales</taxon>
        <taxon>Dilleniaceae</taxon>
        <taxon>Dillenia</taxon>
    </lineage>
</organism>
<dbReference type="PANTHER" id="PTHR12265">
    <property type="entry name" value="TRANSMEMBRANE PROTEIN 53"/>
    <property type="match status" value="1"/>
</dbReference>
<proteinExistence type="predicted"/>
<sequence>MEASARKILTSSTLSLSLTRHFSISLLSHHSYSISSISFPKSQSSRLALRFSYSSPQIPKFNPLGFLAPPSHSYHTNAFILNPNHNPKPFSWNYASTHINGGDFRVLKKRDPIYTVFLLGWLDAEERHLRRYVELYTERGVNAVTFVVRFRSLVGFDLGKRVESKVLELTQEIVKWVLESENDGRERFLLFHTFSNTGWLVYGLILQHLQDRKDVLEKIKGCVVDSGGDPEINPQVWAAGFAAAFLKKHSSSTTSTEIKEVDNSISKGNVSMLLKNPPIIEILLLAVLQKLFSVVLNLPDVNLRLRNIIRTLSVNQPDYQLYLYSAADKVIPFQSVEKFMEDQRRLGKNVWSYNFGSSPHVDHYRTFPDVYTQQLHKFLKECLATVNQM</sequence>
<dbReference type="Proteomes" id="UP001370490">
    <property type="component" value="Unassembled WGS sequence"/>
</dbReference>
<keyword evidence="2" id="KW-1185">Reference proteome</keyword>
<evidence type="ECO:0008006" key="3">
    <source>
        <dbReference type="Google" id="ProtNLM"/>
    </source>
</evidence>
<dbReference type="InterPro" id="IPR008547">
    <property type="entry name" value="DUF829_TMEM53"/>
</dbReference>
<dbReference type="PANTHER" id="PTHR12265:SF11">
    <property type="entry name" value="ALPHA_BETA-HYDROLASES SUPERFAMILY PROTEIN"/>
    <property type="match status" value="1"/>
</dbReference>
<reference evidence="1 2" key="1">
    <citation type="submission" date="2023-12" db="EMBL/GenBank/DDBJ databases">
        <title>A high-quality genome assembly for Dillenia turbinata (Dilleniales).</title>
        <authorList>
            <person name="Chanderbali A."/>
        </authorList>
    </citation>
    <scope>NUCLEOTIDE SEQUENCE [LARGE SCALE GENOMIC DNA]</scope>
    <source>
        <strain evidence="1">LSX21</strain>
        <tissue evidence="1">Leaf</tissue>
    </source>
</reference>
<evidence type="ECO:0000313" key="1">
    <source>
        <dbReference type="EMBL" id="KAK6922691.1"/>
    </source>
</evidence>
<name>A0AAN8V3K9_9MAGN</name>
<dbReference type="EMBL" id="JBAMMX010000018">
    <property type="protein sequence ID" value="KAK6922691.1"/>
    <property type="molecule type" value="Genomic_DNA"/>
</dbReference>
<gene>
    <name evidence="1" type="ORF">RJ641_010995</name>
</gene>
<evidence type="ECO:0000313" key="2">
    <source>
        <dbReference type="Proteomes" id="UP001370490"/>
    </source>
</evidence>
<protein>
    <recommendedName>
        <fullName evidence="3">Transmembrane protein 53</fullName>
    </recommendedName>
</protein>
<dbReference type="AlphaFoldDB" id="A0AAN8V3K9"/>
<comment type="caution">
    <text evidence="1">The sequence shown here is derived from an EMBL/GenBank/DDBJ whole genome shotgun (WGS) entry which is preliminary data.</text>
</comment>
<dbReference type="InterPro" id="IPR029058">
    <property type="entry name" value="AB_hydrolase_fold"/>
</dbReference>
<dbReference type="SUPFAM" id="SSF53474">
    <property type="entry name" value="alpha/beta-Hydrolases"/>
    <property type="match status" value="1"/>
</dbReference>